<protein>
    <recommendedName>
        <fullName evidence="3">HTH cro/C1-type domain-containing protein</fullName>
    </recommendedName>
</protein>
<proteinExistence type="predicted"/>
<keyword evidence="2" id="KW-1185">Reference proteome</keyword>
<dbReference type="AlphaFoldDB" id="A0A511MGI3"/>
<dbReference type="Gene3D" id="1.10.260.40">
    <property type="entry name" value="lambda repressor-like DNA-binding domains"/>
    <property type="match status" value="1"/>
</dbReference>
<name>A0A511MGI3_9NOCA</name>
<organism evidence="1 2">
    <name type="scientific">Nocardia ninae NBRC 108245</name>
    <dbReference type="NCBI Taxonomy" id="1210091"/>
    <lineage>
        <taxon>Bacteria</taxon>
        <taxon>Bacillati</taxon>
        <taxon>Actinomycetota</taxon>
        <taxon>Actinomycetes</taxon>
        <taxon>Mycobacteriales</taxon>
        <taxon>Nocardiaceae</taxon>
        <taxon>Nocardia</taxon>
    </lineage>
</organism>
<accession>A0A511MGI3</accession>
<dbReference type="EMBL" id="BJXA01000025">
    <property type="protein sequence ID" value="GEM39531.1"/>
    <property type="molecule type" value="Genomic_DNA"/>
</dbReference>
<evidence type="ECO:0000313" key="1">
    <source>
        <dbReference type="EMBL" id="GEM39531.1"/>
    </source>
</evidence>
<evidence type="ECO:0008006" key="3">
    <source>
        <dbReference type="Google" id="ProtNLM"/>
    </source>
</evidence>
<gene>
    <name evidence="1" type="ORF">NN4_40500</name>
</gene>
<sequence length="77" mass="8501">MLRMEHLDQMVAGKVRLAMSDAGLCLEDLAARSGLPASDLRSLLAAHGSFTLDELVRIAAVVRRRVVDLLPDQEEMR</sequence>
<dbReference type="InterPro" id="IPR010982">
    <property type="entry name" value="Lambda_DNA-bd_dom_sf"/>
</dbReference>
<evidence type="ECO:0000313" key="2">
    <source>
        <dbReference type="Proteomes" id="UP000321424"/>
    </source>
</evidence>
<dbReference type="SUPFAM" id="SSF47413">
    <property type="entry name" value="lambda repressor-like DNA-binding domains"/>
    <property type="match status" value="1"/>
</dbReference>
<dbReference type="Proteomes" id="UP000321424">
    <property type="component" value="Unassembled WGS sequence"/>
</dbReference>
<reference evidence="1 2" key="1">
    <citation type="submission" date="2019-07" db="EMBL/GenBank/DDBJ databases">
        <title>Whole genome shotgun sequence of Nocardia ninae NBRC 108245.</title>
        <authorList>
            <person name="Hosoyama A."/>
            <person name="Uohara A."/>
            <person name="Ohji S."/>
            <person name="Ichikawa N."/>
        </authorList>
    </citation>
    <scope>NUCLEOTIDE SEQUENCE [LARGE SCALE GENOMIC DNA]</scope>
    <source>
        <strain evidence="1 2">NBRC 108245</strain>
    </source>
</reference>
<dbReference type="GO" id="GO:0003677">
    <property type="term" value="F:DNA binding"/>
    <property type="evidence" value="ECO:0007669"/>
    <property type="project" value="InterPro"/>
</dbReference>
<comment type="caution">
    <text evidence="1">The sequence shown here is derived from an EMBL/GenBank/DDBJ whole genome shotgun (WGS) entry which is preliminary data.</text>
</comment>